<dbReference type="EMBL" id="BMAO01013033">
    <property type="protein sequence ID" value="GFQ85695.1"/>
    <property type="molecule type" value="Genomic_DNA"/>
</dbReference>
<dbReference type="Proteomes" id="UP000887116">
    <property type="component" value="Unassembled WGS sequence"/>
</dbReference>
<organism evidence="1 2">
    <name type="scientific">Trichonephila clavata</name>
    <name type="common">Joro spider</name>
    <name type="synonym">Nephila clavata</name>
    <dbReference type="NCBI Taxonomy" id="2740835"/>
    <lineage>
        <taxon>Eukaryota</taxon>
        <taxon>Metazoa</taxon>
        <taxon>Ecdysozoa</taxon>
        <taxon>Arthropoda</taxon>
        <taxon>Chelicerata</taxon>
        <taxon>Arachnida</taxon>
        <taxon>Araneae</taxon>
        <taxon>Araneomorphae</taxon>
        <taxon>Entelegynae</taxon>
        <taxon>Araneoidea</taxon>
        <taxon>Nephilidae</taxon>
        <taxon>Trichonephila</taxon>
    </lineage>
</organism>
<keyword evidence="2" id="KW-1185">Reference proteome</keyword>
<dbReference type="AlphaFoldDB" id="A0A8X6IZA7"/>
<feature type="non-terminal residue" evidence="1">
    <location>
        <position position="1"/>
    </location>
</feature>
<sequence>MERQMEATYIERIPILRRQKKGCFSDGPEIFCIPDSENTHIHHST</sequence>
<reference evidence="1" key="1">
    <citation type="submission" date="2020-07" db="EMBL/GenBank/DDBJ databases">
        <title>Multicomponent nature underlies the extraordinary mechanical properties of spider dragline silk.</title>
        <authorList>
            <person name="Kono N."/>
            <person name="Nakamura H."/>
            <person name="Mori M."/>
            <person name="Yoshida Y."/>
            <person name="Ohtoshi R."/>
            <person name="Malay A.D."/>
            <person name="Moran D.A.P."/>
            <person name="Tomita M."/>
            <person name="Numata K."/>
            <person name="Arakawa K."/>
        </authorList>
    </citation>
    <scope>NUCLEOTIDE SEQUENCE</scope>
</reference>
<comment type="caution">
    <text evidence="1">The sequence shown here is derived from an EMBL/GenBank/DDBJ whole genome shotgun (WGS) entry which is preliminary data.</text>
</comment>
<evidence type="ECO:0000313" key="1">
    <source>
        <dbReference type="EMBL" id="GFQ85695.1"/>
    </source>
</evidence>
<proteinExistence type="predicted"/>
<gene>
    <name evidence="1" type="ORF">TNCT_198541</name>
</gene>
<name>A0A8X6IZA7_TRICU</name>
<evidence type="ECO:0000313" key="2">
    <source>
        <dbReference type="Proteomes" id="UP000887116"/>
    </source>
</evidence>
<accession>A0A8X6IZA7</accession>
<protein>
    <submittedName>
        <fullName evidence="1">Uncharacterized protein</fullName>
    </submittedName>
</protein>